<accession>A0AA36AVW6</accession>
<organism evidence="4 5">
    <name type="scientific">Octopus vulgaris</name>
    <name type="common">Common octopus</name>
    <dbReference type="NCBI Taxonomy" id="6645"/>
    <lineage>
        <taxon>Eukaryota</taxon>
        <taxon>Metazoa</taxon>
        <taxon>Spiralia</taxon>
        <taxon>Lophotrochozoa</taxon>
        <taxon>Mollusca</taxon>
        <taxon>Cephalopoda</taxon>
        <taxon>Coleoidea</taxon>
        <taxon>Octopodiformes</taxon>
        <taxon>Octopoda</taxon>
        <taxon>Incirrata</taxon>
        <taxon>Octopodidae</taxon>
        <taxon>Octopus</taxon>
    </lineage>
</organism>
<feature type="compositionally biased region" description="Gly residues" evidence="3">
    <location>
        <begin position="250"/>
        <end position="261"/>
    </location>
</feature>
<sequence length="415" mass="44273">MSSIGDSSRPDASSTSDTDKPESTGACTDTANLNKNITGESASHNVLTDTASGITHSDVAACGGGAGSLEHLLTVPTSALEATDSEVDDELIELLDSALQDFEPAADTGYATSALADNDTATQATPAGTTTSEVLKNVLQSSSSASYMSTPFNSPNLPHSERRNDTAGRDLAEQLDEAMHSFINEDPVLIQNIEILAKAAESAGDSPEAQKEFADTLAKTLSSLAQNAEGLQDQLNEEGLNQAFNNLGLNPGGGIDGGGNSSGSSGNNPDILPVMQNMMKTLLSKEVLYPSLKEISQKYPKWLEENSGKTDKKLIENYKHQYTLMKTICNEFEKETTTDSDDVKNDRFNKILEFMQEMQELGQPPKEILGEMAPGLEFDANGFPKLSHSGDQCSIMICSAHTECLPGLEFSTNLD</sequence>
<name>A0AA36AVW6_OCTVU</name>
<dbReference type="GO" id="GO:0005778">
    <property type="term" value="C:peroxisomal membrane"/>
    <property type="evidence" value="ECO:0007669"/>
    <property type="project" value="TreeGrafter"/>
</dbReference>
<reference evidence="4" key="1">
    <citation type="submission" date="2023-08" db="EMBL/GenBank/DDBJ databases">
        <authorList>
            <person name="Alioto T."/>
            <person name="Alioto T."/>
            <person name="Gomez Garrido J."/>
        </authorList>
    </citation>
    <scope>NUCLEOTIDE SEQUENCE</scope>
</reference>
<feature type="compositionally biased region" description="Polar residues" evidence="3">
    <location>
        <begin position="25"/>
        <end position="36"/>
    </location>
</feature>
<dbReference type="GO" id="GO:0033328">
    <property type="term" value="F:peroxisome membrane targeting sequence binding"/>
    <property type="evidence" value="ECO:0007669"/>
    <property type="project" value="TreeGrafter"/>
</dbReference>
<evidence type="ECO:0000256" key="2">
    <source>
        <dbReference type="ARBA" id="ARBA00029688"/>
    </source>
</evidence>
<evidence type="ECO:0000313" key="4">
    <source>
        <dbReference type="EMBL" id="CAI9722546.1"/>
    </source>
</evidence>
<feature type="region of interest" description="Disordered" evidence="3">
    <location>
        <begin position="145"/>
        <end position="164"/>
    </location>
</feature>
<feature type="region of interest" description="Disordered" evidence="3">
    <location>
        <begin position="1"/>
        <end position="36"/>
    </location>
</feature>
<dbReference type="Gene3D" id="1.20.120.900">
    <property type="entry name" value="Pex19, mPTS binding domain"/>
    <property type="match status" value="1"/>
</dbReference>
<gene>
    <name evidence="4" type="ORF">OCTVUL_1B010583</name>
</gene>
<dbReference type="Proteomes" id="UP001162480">
    <property type="component" value="Chromosome 5"/>
</dbReference>
<dbReference type="Pfam" id="PF04614">
    <property type="entry name" value="Pex19"/>
    <property type="match status" value="1"/>
</dbReference>
<dbReference type="EMBL" id="OX597818">
    <property type="protein sequence ID" value="CAI9722546.1"/>
    <property type="molecule type" value="Genomic_DNA"/>
</dbReference>
<dbReference type="PANTHER" id="PTHR12774">
    <property type="entry name" value="PEROXISOMAL BIOGENESIS FACTOR 19"/>
    <property type="match status" value="1"/>
</dbReference>
<protein>
    <recommendedName>
        <fullName evidence="2">Peroxin-19</fullName>
    </recommendedName>
</protein>
<feature type="compositionally biased region" description="Polar residues" evidence="3">
    <location>
        <begin position="1"/>
        <end position="16"/>
    </location>
</feature>
<proteinExistence type="inferred from homology"/>
<dbReference type="AlphaFoldDB" id="A0AA36AVW6"/>
<feature type="compositionally biased region" description="Low complexity" evidence="3">
    <location>
        <begin position="262"/>
        <end position="271"/>
    </location>
</feature>
<comment type="similarity">
    <text evidence="1">Belongs to the peroxin-19 family.</text>
</comment>
<dbReference type="GO" id="GO:0045046">
    <property type="term" value="P:protein import into peroxisome membrane"/>
    <property type="evidence" value="ECO:0007669"/>
    <property type="project" value="TreeGrafter"/>
</dbReference>
<feature type="region of interest" description="Disordered" evidence="3">
    <location>
        <begin position="243"/>
        <end position="271"/>
    </location>
</feature>
<dbReference type="InterPro" id="IPR038322">
    <property type="entry name" value="Pex19_C_sf"/>
</dbReference>
<dbReference type="PANTHER" id="PTHR12774:SF2">
    <property type="entry name" value="PEROXISOMAL BIOGENESIS FACTOR 19"/>
    <property type="match status" value="1"/>
</dbReference>
<evidence type="ECO:0000256" key="1">
    <source>
        <dbReference type="ARBA" id="ARBA00006326"/>
    </source>
</evidence>
<dbReference type="InterPro" id="IPR006708">
    <property type="entry name" value="Pex19"/>
</dbReference>
<keyword evidence="5" id="KW-1185">Reference proteome</keyword>
<evidence type="ECO:0000313" key="5">
    <source>
        <dbReference type="Proteomes" id="UP001162480"/>
    </source>
</evidence>
<evidence type="ECO:0000256" key="3">
    <source>
        <dbReference type="SAM" id="MobiDB-lite"/>
    </source>
</evidence>
<feature type="compositionally biased region" description="Polar residues" evidence="3">
    <location>
        <begin position="145"/>
        <end position="157"/>
    </location>
</feature>